<feature type="transmembrane region" description="Helical" evidence="5">
    <location>
        <begin position="186"/>
        <end position="213"/>
    </location>
</feature>
<feature type="transmembrane region" description="Helical" evidence="5">
    <location>
        <begin position="423"/>
        <end position="442"/>
    </location>
</feature>
<feature type="transmembrane region" description="Helical" evidence="5">
    <location>
        <begin position="96"/>
        <end position="115"/>
    </location>
</feature>
<feature type="transmembrane region" description="Helical" evidence="5">
    <location>
        <begin position="30"/>
        <end position="52"/>
    </location>
</feature>
<evidence type="ECO:0000256" key="2">
    <source>
        <dbReference type="ARBA" id="ARBA00022692"/>
    </source>
</evidence>
<sequence>MTETTMSPSQTIDVGRVIDSGRTNARQMTLLILCGLCLVLDGFDVQSIGYVAPALIHAWGVPKAAMGPVFGASLFGLMVGALGLSLLADRIGRRPVIIGATFAFGCLMLATAGATSIQTLLALRFVTGLALGCIMPNAMSLAGEFSAARFRVTSMMLVSCGFTFGAAAGGFVSAALIPAFGWPSVFIAGGILPLCLAIAMVFALPESIQFLVLKQRVTGRMREKVVGWLRDFDPSLPIDADTRFAVAEQAHGGVPVAALFSRGRAAFTVLLWIVNFMNLINLYFLSNWLPTLIHDAGYDTRTAVLVGTTLQVGGVIGTVLLGRMIEKLGFVRVLVCSFALACVSIALIGQTAHALWLLGAVVFVAGFCIVGGQPAINAFAGIGYPTDLRATGIGWSLGIGRIGSVVGPVVAGQLIAWNWSTPSLFFAAAVPALASAVLMVLLGRATPRAENAGSIREAMHASH</sequence>
<proteinExistence type="predicted"/>
<dbReference type="PROSITE" id="PS50850">
    <property type="entry name" value="MFS"/>
    <property type="match status" value="1"/>
</dbReference>
<keyword evidence="4 5" id="KW-0472">Membrane</keyword>
<dbReference type="InterPro" id="IPR036259">
    <property type="entry name" value="MFS_trans_sf"/>
</dbReference>
<keyword evidence="8" id="KW-1185">Reference proteome</keyword>
<feature type="transmembrane region" description="Helical" evidence="5">
    <location>
        <begin position="329"/>
        <end position="348"/>
    </location>
</feature>
<dbReference type="PROSITE" id="PS00216">
    <property type="entry name" value="SUGAR_TRANSPORT_1"/>
    <property type="match status" value="1"/>
</dbReference>
<evidence type="ECO:0000313" key="8">
    <source>
        <dbReference type="Proteomes" id="UP000270342"/>
    </source>
</evidence>
<keyword evidence="3 5" id="KW-1133">Transmembrane helix</keyword>
<dbReference type="GO" id="GO:0005886">
    <property type="term" value="C:plasma membrane"/>
    <property type="evidence" value="ECO:0007669"/>
    <property type="project" value="TreeGrafter"/>
</dbReference>
<evidence type="ECO:0000259" key="6">
    <source>
        <dbReference type="PROSITE" id="PS50850"/>
    </source>
</evidence>
<dbReference type="PROSITE" id="PS00217">
    <property type="entry name" value="SUGAR_TRANSPORT_2"/>
    <property type="match status" value="1"/>
</dbReference>
<dbReference type="InterPro" id="IPR005829">
    <property type="entry name" value="Sugar_transporter_CS"/>
</dbReference>
<dbReference type="InterPro" id="IPR020846">
    <property type="entry name" value="MFS_dom"/>
</dbReference>
<dbReference type="OrthoDB" id="7066727at2"/>
<organism evidence="7 8">
    <name type="scientific">Pararobbsia silviterrae</name>
    <dbReference type="NCBI Taxonomy" id="1792498"/>
    <lineage>
        <taxon>Bacteria</taxon>
        <taxon>Pseudomonadati</taxon>
        <taxon>Pseudomonadota</taxon>
        <taxon>Betaproteobacteria</taxon>
        <taxon>Burkholderiales</taxon>
        <taxon>Burkholderiaceae</taxon>
        <taxon>Pararobbsia</taxon>
    </lineage>
</organism>
<feature type="transmembrane region" description="Helical" evidence="5">
    <location>
        <begin position="121"/>
        <end position="143"/>
    </location>
</feature>
<dbReference type="Gene3D" id="1.20.1250.20">
    <property type="entry name" value="MFS general substrate transporter like domains"/>
    <property type="match status" value="1"/>
</dbReference>
<feature type="transmembrane region" description="Helical" evidence="5">
    <location>
        <begin position="155"/>
        <end position="180"/>
    </location>
</feature>
<feature type="transmembrane region" description="Helical" evidence="5">
    <location>
        <begin position="64"/>
        <end position="84"/>
    </location>
</feature>
<dbReference type="GO" id="GO:0046943">
    <property type="term" value="F:carboxylic acid transmembrane transporter activity"/>
    <property type="evidence" value="ECO:0007669"/>
    <property type="project" value="TreeGrafter"/>
</dbReference>
<dbReference type="EMBL" id="RBZU01000002">
    <property type="protein sequence ID" value="RKP57579.1"/>
    <property type="molecule type" value="Genomic_DNA"/>
</dbReference>
<dbReference type="InterPro" id="IPR011701">
    <property type="entry name" value="MFS"/>
</dbReference>
<dbReference type="AlphaFoldDB" id="A0A494Y4A6"/>
<dbReference type="Pfam" id="PF07690">
    <property type="entry name" value="MFS_1"/>
    <property type="match status" value="1"/>
</dbReference>
<feature type="transmembrane region" description="Helical" evidence="5">
    <location>
        <begin position="304"/>
        <end position="322"/>
    </location>
</feature>
<feature type="transmembrane region" description="Helical" evidence="5">
    <location>
        <begin position="265"/>
        <end position="284"/>
    </location>
</feature>
<dbReference type="Proteomes" id="UP000270342">
    <property type="component" value="Unassembled WGS sequence"/>
</dbReference>
<evidence type="ECO:0000313" key="7">
    <source>
        <dbReference type="EMBL" id="RKP57579.1"/>
    </source>
</evidence>
<name>A0A494Y4A6_9BURK</name>
<feature type="domain" description="Major facilitator superfamily (MFS) profile" evidence="6">
    <location>
        <begin position="30"/>
        <end position="447"/>
    </location>
</feature>
<comment type="subcellular location">
    <subcellularLocation>
        <location evidence="1">Membrane</location>
        <topology evidence="1">Multi-pass membrane protein</topology>
    </subcellularLocation>
</comment>
<dbReference type="PANTHER" id="PTHR23508:SF10">
    <property type="entry name" value="CARBOXYLIC ACID TRANSPORTER PROTEIN HOMOLOG"/>
    <property type="match status" value="1"/>
</dbReference>
<accession>A0A494Y4A6</accession>
<evidence type="ECO:0000256" key="1">
    <source>
        <dbReference type="ARBA" id="ARBA00004141"/>
    </source>
</evidence>
<evidence type="ECO:0000256" key="4">
    <source>
        <dbReference type="ARBA" id="ARBA00023136"/>
    </source>
</evidence>
<comment type="caution">
    <text evidence="7">The sequence shown here is derived from an EMBL/GenBank/DDBJ whole genome shotgun (WGS) entry which is preliminary data.</text>
</comment>
<gene>
    <name evidence="7" type="ORF">D7S86_06400</name>
</gene>
<protein>
    <submittedName>
        <fullName evidence="7">MFS transporter</fullName>
    </submittedName>
</protein>
<evidence type="ECO:0000256" key="3">
    <source>
        <dbReference type="ARBA" id="ARBA00022989"/>
    </source>
</evidence>
<feature type="transmembrane region" description="Helical" evidence="5">
    <location>
        <begin position="392"/>
        <end position="417"/>
    </location>
</feature>
<evidence type="ECO:0000256" key="5">
    <source>
        <dbReference type="SAM" id="Phobius"/>
    </source>
</evidence>
<feature type="transmembrane region" description="Helical" evidence="5">
    <location>
        <begin position="354"/>
        <end position="380"/>
    </location>
</feature>
<dbReference type="PANTHER" id="PTHR23508">
    <property type="entry name" value="CARBOXYLIC ACID TRANSPORTER PROTEIN HOMOLOG"/>
    <property type="match status" value="1"/>
</dbReference>
<reference evidence="7 8" key="1">
    <citation type="submission" date="2018-10" db="EMBL/GenBank/DDBJ databases">
        <title>Robbsia sp. DHC34, isolated from soil.</title>
        <authorList>
            <person name="Gao Z.-H."/>
            <person name="Qiu L.-H."/>
        </authorList>
    </citation>
    <scope>NUCLEOTIDE SEQUENCE [LARGE SCALE GENOMIC DNA]</scope>
    <source>
        <strain evidence="7 8">DHC34</strain>
    </source>
</reference>
<dbReference type="SUPFAM" id="SSF103473">
    <property type="entry name" value="MFS general substrate transporter"/>
    <property type="match status" value="1"/>
</dbReference>
<dbReference type="CDD" id="cd17365">
    <property type="entry name" value="MFS_PcaK_like"/>
    <property type="match status" value="1"/>
</dbReference>
<keyword evidence="2 5" id="KW-0812">Transmembrane</keyword>